<dbReference type="EMBL" id="KL363198">
    <property type="protein sequence ID" value="KFD55700.1"/>
    <property type="molecule type" value="Genomic_DNA"/>
</dbReference>
<sequence length="142" mass="16701">MESSKKDQKERIRRNYNGHFKWIEGENAFCYLNSPPYGNDVYNKNRPTDPSHYSYSPPGVHMEIYNLQRRDEFIANLRETNIQESVMQKRHALMVHRQFMNNMDKGIDLRNQLSTSNSPSKSASSETAVEFSEEDTNYSNRN</sequence>
<feature type="region of interest" description="Disordered" evidence="1">
    <location>
        <begin position="109"/>
        <end position="142"/>
    </location>
</feature>
<accession>A0A085MEQ4</accession>
<dbReference type="Proteomes" id="UP000030764">
    <property type="component" value="Unassembled WGS sequence"/>
</dbReference>
<keyword evidence="4" id="KW-1185">Reference proteome</keyword>
<evidence type="ECO:0000313" key="4">
    <source>
        <dbReference type="Proteomes" id="UP000030764"/>
    </source>
</evidence>
<dbReference type="EMBL" id="KL367920">
    <property type="protein sequence ID" value="KFD59466.1"/>
    <property type="molecule type" value="Genomic_DNA"/>
</dbReference>
<organism evidence="2 4">
    <name type="scientific">Trichuris suis</name>
    <name type="common">pig whipworm</name>
    <dbReference type="NCBI Taxonomy" id="68888"/>
    <lineage>
        <taxon>Eukaryota</taxon>
        <taxon>Metazoa</taxon>
        <taxon>Ecdysozoa</taxon>
        <taxon>Nematoda</taxon>
        <taxon>Enoplea</taxon>
        <taxon>Dorylaimia</taxon>
        <taxon>Trichinellida</taxon>
        <taxon>Trichuridae</taxon>
        <taxon>Trichuris</taxon>
    </lineage>
</organism>
<evidence type="ECO:0000313" key="2">
    <source>
        <dbReference type="EMBL" id="KFD55700.1"/>
    </source>
</evidence>
<dbReference type="AlphaFoldDB" id="A0A085MEQ4"/>
<dbReference type="Proteomes" id="UP000030758">
    <property type="component" value="Unassembled WGS sequence"/>
</dbReference>
<gene>
    <name evidence="2" type="ORF">M513_03448</name>
    <name evidence="3" type="ORF">M514_03448</name>
</gene>
<proteinExistence type="predicted"/>
<evidence type="ECO:0000256" key="1">
    <source>
        <dbReference type="SAM" id="MobiDB-lite"/>
    </source>
</evidence>
<reference evidence="2 4" key="1">
    <citation type="journal article" date="2014" name="Nat. Genet.">
        <title>Genome and transcriptome of the porcine whipworm Trichuris suis.</title>
        <authorList>
            <person name="Jex A.R."/>
            <person name="Nejsum P."/>
            <person name="Schwarz E.M."/>
            <person name="Hu L."/>
            <person name="Young N.D."/>
            <person name="Hall R.S."/>
            <person name="Korhonen P.K."/>
            <person name="Liao S."/>
            <person name="Thamsborg S."/>
            <person name="Xia J."/>
            <person name="Xu P."/>
            <person name="Wang S."/>
            <person name="Scheerlinck J.P."/>
            <person name="Hofmann A."/>
            <person name="Sternberg P.W."/>
            <person name="Wang J."/>
            <person name="Gasser R.B."/>
        </authorList>
    </citation>
    <scope>NUCLEOTIDE SEQUENCE [LARGE SCALE GENOMIC DNA]</scope>
    <source>
        <strain evidence="3">DCEP-RM93F</strain>
        <strain evidence="2">DCEP-RM93M</strain>
    </source>
</reference>
<protein>
    <submittedName>
        <fullName evidence="2">Uncharacterized protein</fullName>
    </submittedName>
</protein>
<evidence type="ECO:0000313" key="3">
    <source>
        <dbReference type="EMBL" id="KFD59466.1"/>
    </source>
</evidence>
<name>A0A085MEQ4_9BILA</name>
<feature type="compositionally biased region" description="Low complexity" evidence="1">
    <location>
        <begin position="114"/>
        <end position="125"/>
    </location>
</feature>